<name>A0ABW1JK08_9ACTN</name>
<protein>
    <recommendedName>
        <fullName evidence="3">SMI1/KNR4 family protein</fullName>
    </recommendedName>
</protein>
<reference evidence="2" key="1">
    <citation type="journal article" date="2019" name="Int. J. Syst. Evol. Microbiol.">
        <title>The Global Catalogue of Microorganisms (GCM) 10K type strain sequencing project: providing services to taxonomists for standard genome sequencing and annotation.</title>
        <authorList>
            <consortium name="The Broad Institute Genomics Platform"/>
            <consortium name="The Broad Institute Genome Sequencing Center for Infectious Disease"/>
            <person name="Wu L."/>
            <person name="Ma J."/>
        </authorList>
    </citation>
    <scope>NUCLEOTIDE SEQUENCE [LARGE SCALE GENOMIC DNA]</scope>
    <source>
        <strain evidence="2">KACC 14249</strain>
    </source>
</reference>
<gene>
    <name evidence="1" type="ORF">ACFQDO_18135</name>
</gene>
<dbReference type="EMBL" id="JBHSRD010000008">
    <property type="protein sequence ID" value="MFC6009058.1"/>
    <property type="molecule type" value="Genomic_DNA"/>
</dbReference>
<accession>A0ABW1JK08</accession>
<evidence type="ECO:0000313" key="1">
    <source>
        <dbReference type="EMBL" id="MFC6009058.1"/>
    </source>
</evidence>
<evidence type="ECO:0008006" key="3">
    <source>
        <dbReference type="Google" id="ProtNLM"/>
    </source>
</evidence>
<comment type="caution">
    <text evidence="1">The sequence shown here is derived from an EMBL/GenBank/DDBJ whole genome shotgun (WGS) entry which is preliminary data.</text>
</comment>
<evidence type="ECO:0000313" key="2">
    <source>
        <dbReference type="Proteomes" id="UP001596189"/>
    </source>
</evidence>
<dbReference type="Proteomes" id="UP001596189">
    <property type="component" value="Unassembled WGS sequence"/>
</dbReference>
<keyword evidence="2" id="KW-1185">Reference proteome</keyword>
<organism evidence="1 2">
    <name type="scientific">Angustibacter luteus</name>
    <dbReference type="NCBI Taxonomy" id="658456"/>
    <lineage>
        <taxon>Bacteria</taxon>
        <taxon>Bacillati</taxon>
        <taxon>Actinomycetota</taxon>
        <taxon>Actinomycetes</taxon>
        <taxon>Kineosporiales</taxon>
        <taxon>Kineosporiaceae</taxon>
    </lineage>
</organism>
<proteinExistence type="predicted"/>
<dbReference type="RefSeq" id="WP_345717586.1">
    <property type="nucleotide sequence ID" value="NZ_BAABFP010000007.1"/>
</dbReference>
<sequence>MFGRRKQPSSLTLWCTADPPTLRALAEVGWRSFPQAGAQDTALESFRLRDDAVHVARSDLVAAQGEGSVVVFDVAPDLPDWSGVVTDGDRLRIPKGRRLTKALVGEISEEAQYQRGVPHAEVDAVRDAFGWPVPSAWREMVTAAGWLRRGWMLSGAYVELHPPVDAIRVTREWTSEMIYHPGVLVIGSNGADRHLAVDLREDDPAVHLVEPSSVGWEDTVVQAPSVRVLAHRLETGDFGYLA</sequence>